<sequence length="218" mass="23575">MSGALCRLVKQLALAHQRDAGQGKHPLTASPAYLDTSLLRLFPNLTEIEDLEATLSSTQMYRLHRALRTYLAHVFAAHLAAISLAKSHDDLLFINQLLVLSTRSNSPIAPTLPPSVTGLVLPDDEGTLGERIMNEEPPFGDSSGVCAANKTLNERTAQGSRARGLSVMGEMEGQSGKAQPKEDEAAKCPSEVKLGNEADRSQSKAFSDGIEKIWKKIQ</sequence>
<accession>A0A5A7QR70</accession>
<keyword evidence="3" id="KW-1185">Reference proteome</keyword>
<comment type="caution">
    <text evidence="2">The sequence shown here is derived from an EMBL/GenBank/DDBJ whole genome shotgun (WGS) entry which is preliminary data.</text>
</comment>
<evidence type="ECO:0000256" key="1">
    <source>
        <dbReference type="SAM" id="MobiDB-lite"/>
    </source>
</evidence>
<organism evidence="2 3">
    <name type="scientific">Striga asiatica</name>
    <name type="common">Asiatic witchweed</name>
    <name type="synonym">Buchnera asiatica</name>
    <dbReference type="NCBI Taxonomy" id="4170"/>
    <lineage>
        <taxon>Eukaryota</taxon>
        <taxon>Viridiplantae</taxon>
        <taxon>Streptophyta</taxon>
        <taxon>Embryophyta</taxon>
        <taxon>Tracheophyta</taxon>
        <taxon>Spermatophyta</taxon>
        <taxon>Magnoliopsida</taxon>
        <taxon>eudicotyledons</taxon>
        <taxon>Gunneridae</taxon>
        <taxon>Pentapetalae</taxon>
        <taxon>asterids</taxon>
        <taxon>lamiids</taxon>
        <taxon>Lamiales</taxon>
        <taxon>Orobanchaceae</taxon>
        <taxon>Buchnereae</taxon>
        <taxon>Striga</taxon>
    </lineage>
</organism>
<reference evidence="3" key="1">
    <citation type="journal article" date="2019" name="Curr. Biol.">
        <title>Genome Sequence of Striga asiatica Provides Insight into the Evolution of Plant Parasitism.</title>
        <authorList>
            <person name="Yoshida S."/>
            <person name="Kim S."/>
            <person name="Wafula E.K."/>
            <person name="Tanskanen J."/>
            <person name="Kim Y.M."/>
            <person name="Honaas L."/>
            <person name="Yang Z."/>
            <person name="Spallek T."/>
            <person name="Conn C.E."/>
            <person name="Ichihashi Y."/>
            <person name="Cheong K."/>
            <person name="Cui S."/>
            <person name="Der J.P."/>
            <person name="Gundlach H."/>
            <person name="Jiao Y."/>
            <person name="Hori C."/>
            <person name="Ishida J.K."/>
            <person name="Kasahara H."/>
            <person name="Kiba T."/>
            <person name="Kim M.S."/>
            <person name="Koo N."/>
            <person name="Laohavisit A."/>
            <person name="Lee Y.H."/>
            <person name="Lumba S."/>
            <person name="McCourt P."/>
            <person name="Mortimer J.C."/>
            <person name="Mutuku J.M."/>
            <person name="Nomura T."/>
            <person name="Sasaki-Sekimoto Y."/>
            <person name="Seto Y."/>
            <person name="Wang Y."/>
            <person name="Wakatake T."/>
            <person name="Sakakibara H."/>
            <person name="Demura T."/>
            <person name="Yamaguchi S."/>
            <person name="Yoneyama K."/>
            <person name="Manabe R.I."/>
            <person name="Nelson D.C."/>
            <person name="Schulman A.H."/>
            <person name="Timko M.P."/>
            <person name="dePamphilis C.W."/>
            <person name="Choi D."/>
            <person name="Shirasu K."/>
        </authorList>
    </citation>
    <scope>NUCLEOTIDE SEQUENCE [LARGE SCALE GENOMIC DNA]</scope>
    <source>
        <strain evidence="3">cv. UVA1</strain>
    </source>
</reference>
<gene>
    <name evidence="2" type="ORF">STAS_24836</name>
</gene>
<name>A0A5A7QR70_STRAF</name>
<evidence type="ECO:0000313" key="2">
    <source>
        <dbReference type="EMBL" id="GER47710.1"/>
    </source>
</evidence>
<dbReference type="OrthoDB" id="10655582at2759"/>
<evidence type="ECO:0000313" key="3">
    <source>
        <dbReference type="Proteomes" id="UP000325081"/>
    </source>
</evidence>
<dbReference type="AlphaFoldDB" id="A0A5A7QR70"/>
<dbReference type="EMBL" id="BKCP01008037">
    <property type="protein sequence ID" value="GER47710.1"/>
    <property type="molecule type" value="Genomic_DNA"/>
</dbReference>
<dbReference type="Proteomes" id="UP000325081">
    <property type="component" value="Unassembled WGS sequence"/>
</dbReference>
<proteinExistence type="predicted"/>
<feature type="region of interest" description="Disordered" evidence="1">
    <location>
        <begin position="169"/>
        <end position="206"/>
    </location>
</feature>
<protein>
    <submittedName>
        <fullName evidence="2">Nucleic acid-binding proteins superfamily</fullName>
    </submittedName>
</protein>